<protein>
    <recommendedName>
        <fullName evidence="1">Rhodanese domain-containing protein</fullName>
    </recommendedName>
</protein>
<dbReference type="PANTHER" id="PTHR43031">
    <property type="entry name" value="FAD-DEPENDENT OXIDOREDUCTASE"/>
    <property type="match status" value="1"/>
</dbReference>
<sequence length="129" mass="15069">MRNQPEPWWESGQSPRLYTDRVDRWELTPRELKRLLDEEQDVVVVDVREPWEAQLAPFEGSLHIPMGELDYRADEELDRDTEVVLVCHHGARSMDAAVTLWSLGFERVCYLAGGIDRWADVIDPSLTRY</sequence>
<name>A0A7Y2E9F6_UNCEI</name>
<dbReference type="EMBL" id="JABDJR010000142">
    <property type="protein sequence ID" value="NNF05850.1"/>
    <property type="molecule type" value="Genomic_DNA"/>
</dbReference>
<dbReference type="Pfam" id="PF00581">
    <property type="entry name" value="Rhodanese"/>
    <property type="match status" value="1"/>
</dbReference>
<dbReference type="Gene3D" id="3.40.250.10">
    <property type="entry name" value="Rhodanese-like domain"/>
    <property type="match status" value="1"/>
</dbReference>
<feature type="domain" description="Rhodanese" evidence="1">
    <location>
        <begin position="38"/>
        <end position="127"/>
    </location>
</feature>
<dbReference type="AlphaFoldDB" id="A0A7Y2E9F6"/>
<evidence type="ECO:0000259" key="1">
    <source>
        <dbReference type="PROSITE" id="PS50206"/>
    </source>
</evidence>
<gene>
    <name evidence="2" type="ORF">HKN21_03755</name>
</gene>
<accession>A0A7Y2E9F6</accession>
<dbReference type="PANTHER" id="PTHR43031:SF17">
    <property type="entry name" value="SULFURTRANSFERASE YTWF-RELATED"/>
    <property type="match status" value="1"/>
</dbReference>
<dbReference type="SUPFAM" id="SSF52821">
    <property type="entry name" value="Rhodanese/Cell cycle control phosphatase"/>
    <property type="match status" value="1"/>
</dbReference>
<dbReference type="Proteomes" id="UP000547674">
    <property type="component" value="Unassembled WGS sequence"/>
</dbReference>
<dbReference type="InterPro" id="IPR001763">
    <property type="entry name" value="Rhodanese-like_dom"/>
</dbReference>
<dbReference type="InterPro" id="IPR050229">
    <property type="entry name" value="GlpE_sulfurtransferase"/>
</dbReference>
<reference evidence="2 3" key="1">
    <citation type="submission" date="2020-03" db="EMBL/GenBank/DDBJ databases">
        <title>Metabolic flexibility allows generalist bacteria to become dominant in a frequently disturbed ecosystem.</title>
        <authorList>
            <person name="Chen Y.-J."/>
            <person name="Leung P.M."/>
            <person name="Bay S.K."/>
            <person name="Hugenholtz P."/>
            <person name="Kessler A.J."/>
            <person name="Shelley G."/>
            <person name="Waite D.W."/>
            <person name="Cook P.L."/>
            <person name="Greening C."/>
        </authorList>
    </citation>
    <scope>NUCLEOTIDE SEQUENCE [LARGE SCALE GENOMIC DNA]</scope>
    <source>
        <strain evidence="2">SS_bin_28</strain>
    </source>
</reference>
<dbReference type="SMART" id="SM00450">
    <property type="entry name" value="RHOD"/>
    <property type="match status" value="1"/>
</dbReference>
<proteinExistence type="predicted"/>
<organism evidence="2 3">
    <name type="scientific">Eiseniibacteriota bacterium</name>
    <dbReference type="NCBI Taxonomy" id="2212470"/>
    <lineage>
        <taxon>Bacteria</taxon>
        <taxon>Candidatus Eiseniibacteriota</taxon>
    </lineage>
</organism>
<evidence type="ECO:0000313" key="2">
    <source>
        <dbReference type="EMBL" id="NNF05850.1"/>
    </source>
</evidence>
<comment type="caution">
    <text evidence="2">The sequence shown here is derived from an EMBL/GenBank/DDBJ whole genome shotgun (WGS) entry which is preliminary data.</text>
</comment>
<evidence type="ECO:0000313" key="3">
    <source>
        <dbReference type="Proteomes" id="UP000547674"/>
    </source>
</evidence>
<dbReference type="InterPro" id="IPR036873">
    <property type="entry name" value="Rhodanese-like_dom_sf"/>
</dbReference>
<dbReference type="PROSITE" id="PS50206">
    <property type="entry name" value="RHODANESE_3"/>
    <property type="match status" value="1"/>
</dbReference>